<dbReference type="PANTHER" id="PTHR33365">
    <property type="entry name" value="YALI0B05434P"/>
    <property type="match status" value="1"/>
</dbReference>
<protein>
    <submittedName>
        <fullName evidence="5">Uncharacterized protein</fullName>
    </submittedName>
</protein>
<comment type="similarity">
    <text evidence="2">Belongs to the ustYa family.</text>
</comment>
<evidence type="ECO:0000256" key="3">
    <source>
        <dbReference type="SAM" id="MobiDB-lite"/>
    </source>
</evidence>
<organism evidence="5 6">
    <name type="scientific">Aureobasidium subglaciale (strain EXF-2481)</name>
    <name type="common">Aureobasidium pullulans var. subglaciale</name>
    <dbReference type="NCBI Taxonomy" id="1043005"/>
    <lineage>
        <taxon>Eukaryota</taxon>
        <taxon>Fungi</taxon>
        <taxon>Dikarya</taxon>
        <taxon>Ascomycota</taxon>
        <taxon>Pezizomycotina</taxon>
        <taxon>Dothideomycetes</taxon>
        <taxon>Dothideomycetidae</taxon>
        <taxon>Dothideales</taxon>
        <taxon>Saccotheciaceae</taxon>
        <taxon>Aureobasidium</taxon>
    </lineage>
</organism>
<dbReference type="GO" id="GO:0043386">
    <property type="term" value="P:mycotoxin biosynthetic process"/>
    <property type="evidence" value="ECO:0007669"/>
    <property type="project" value="InterPro"/>
</dbReference>
<evidence type="ECO:0000313" key="6">
    <source>
        <dbReference type="Proteomes" id="UP000030641"/>
    </source>
</evidence>
<dbReference type="OrthoDB" id="3687641at2759"/>
<feature type="compositionally biased region" description="Polar residues" evidence="3">
    <location>
        <begin position="17"/>
        <end position="26"/>
    </location>
</feature>
<evidence type="ECO:0000256" key="2">
    <source>
        <dbReference type="ARBA" id="ARBA00035112"/>
    </source>
</evidence>
<dbReference type="EMBL" id="KL584751">
    <property type="protein sequence ID" value="KEQ99211.1"/>
    <property type="molecule type" value="Genomic_DNA"/>
</dbReference>
<feature type="region of interest" description="Disordered" evidence="3">
    <location>
        <begin position="1"/>
        <end position="26"/>
    </location>
</feature>
<dbReference type="Proteomes" id="UP000030641">
    <property type="component" value="Unassembled WGS sequence"/>
</dbReference>
<reference evidence="5 6" key="1">
    <citation type="journal article" date="2014" name="BMC Genomics">
        <title>Genome sequencing of four Aureobasidium pullulans varieties: biotechnological potential, stress tolerance, and description of new species.</title>
        <authorList>
            <person name="Gostin Ar C."/>
            <person name="Ohm R.A."/>
            <person name="Kogej T."/>
            <person name="Sonjak S."/>
            <person name="Turk M."/>
            <person name="Zajc J."/>
            <person name="Zalar P."/>
            <person name="Grube M."/>
            <person name="Sun H."/>
            <person name="Han J."/>
            <person name="Sharma A."/>
            <person name="Chiniquy J."/>
            <person name="Ngan C.Y."/>
            <person name="Lipzen A."/>
            <person name="Barry K."/>
            <person name="Grigoriev I.V."/>
            <person name="Gunde-Cimerman N."/>
        </authorList>
    </citation>
    <scope>NUCLEOTIDE SEQUENCE [LARGE SCALE GENOMIC DNA]</scope>
    <source>
        <strain evidence="5 6">EXF-2481</strain>
    </source>
</reference>
<gene>
    <name evidence="5" type="ORF">AUEXF2481DRAFT_77054</name>
</gene>
<evidence type="ECO:0000256" key="4">
    <source>
        <dbReference type="SAM" id="Phobius"/>
    </source>
</evidence>
<accession>A0A074ZLC8</accession>
<evidence type="ECO:0000256" key="1">
    <source>
        <dbReference type="ARBA" id="ARBA00004685"/>
    </source>
</evidence>
<dbReference type="HOGENOM" id="CLU_084249_0_0_1"/>
<dbReference type="STRING" id="1043005.A0A074ZLC8"/>
<keyword evidence="6" id="KW-1185">Reference proteome</keyword>
<dbReference type="PANTHER" id="PTHR33365:SF4">
    <property type="entry name" value="CYCLOCHLOROTINE BIOSYNTHESIS PROTEIN O"/>
    <property type="match status" value="1"/>
</dbReference>
<feature type="transmembrane region" description="Helical" evidence="4">
    <location>
        <begin position="58"/>
        <end position="83"/>
    </location>
</feature>
<dbReference type="AlphaFoldDB" id="A0A074ZLC8"/>
<proteinExistence type="inferred from homology"/>
<comment type="pathway">
    <text evidence="1">Mycotoxin biosynthesis.</text>
</comment>
<dbReference type="RefSeq" id="XP_013347614.1">
    <property type="nucleotide sequence ID" value="XM_013492160.1"/>
</dbReference>
<keyword evidence="4" id="KW-0472">Membrane</keyword>
<keyword evidence="4" id="KW-0812">Transmembrane</keyword>
<dbReference type="GeneID" id="25371380"/>
<sequence length="264" mass="30402">MPRHVSFGSESDHFDPENSSPLMTSRDSMEKYHDYSRDCSSDGSTRDSRAPAAYQKQWLFYLPIVFNGLLTLLVFGLLVWIFMLQSRNYDIFAHVPPYSSEIIYTPDVAPPLLGPEFQKHTEVFHRNESFMGMKAKAYPAWHEILHRSRHGRVAFDSRPDEFFGIGGYHELHCVWLLQQTIDKALTGVVPDEIEADHLYHCAEFLRQSVMCHADNTIERRFKGILGPFSANNTHVCGDWYALMDWADAHKYTGVYLNPTTKLPP</sequence>
<evidence type="ECO:0000313" key="5">
    <source>
        <dbReference type="EMBL" id="KEQ99211.1"/>
    </source>
</evidence>
<name>A0A074ZLC8_AURSE</name>
<dbReference type="InParanoid" id="A0A074ZLC8"/>
<dbReference type="InterPro" id="IPR021765">
    <property type="entry name" value="UstYa-like"/>
</dbReference>
<dbReference type="Pfam" id="PF11807">
    <property type="entry name" value="UstYa"/>
    <property type="match status" value="1"/>
</dbReference>
<keyword evidence="4" id="KW-1133">Transmembrane helix</keyword>